<evidence type="ECO:0000256" key="3">
    <source>
        <dbReference type="RuleBase" id="RU003616"/>
    </source>
</evidence>
<proteinExistence type="inferred from homology"/>
<evidence type="ECO:0000313" key="7">
    <source>
        <dbReference type="Proteomes" id="UP000326396"/>
    </source>
</evidence>
<feature type="region of interest" description="Disordered" evidence="4">
    <location>
        <begin position="114"/>
        <end position="187"/>
    </location>
</feature>
<dbReference type="Proteomes" id="UP000326396">
    <property type="component" value="Linkage Group LG8"/>
</dbReference>
<dbReference type="PANTHER" id="PTHR11527">
    <property type="entry name" value="HEAT-SHOCK PROTEIN 20 FAMILY MEMBER"/>
    <property type="match status" value="1"/>
</dbReference>
<keyword evidence="1" id="KW-0346">Stress response</keyword>
<gene>
    <name evidence="6" type="ORF">E3N88_39375</name>
</gene>
<dbReference type="EMBL" id="SZYD01000018">
    <property type="protein sequence ID" value="KAD2805998.1"/>
    <property type="molecule type" value="Genomic_DNA"/>
</dbReference>
<evidence type="ECO:0000313" key="6">
    <source>
        <dbReference type="EMBL" id="KAD2805998.1"/>
    </source>
</evidence>
<feature type="compositionally biased region" description="Basic and acidic residues" evidence="4">
    <location>
        <begin position="178"/>
        <end position="187"/>
    </location>
</feature>
<evidence type="ECO:0000256" key="2">
    <source>
        <dbReference type="PROSITE-ProRule" id="PRU00285"/>
    </source>
</evidence>
<feature type="compositionally biased region" description="Basic and acidic residues" evidence="4">
    <location>
        <begin position="132"/>
        <end position="154"/>
    </location>
</feature>
<evidence type="ECO:0000256" key="1">
    <source>
        <dbReference type="ARBA" id="ARBA00023016"/>
    </source>
</evidence>
<dbReference type="CDD" id="cd06464">
    <property type="entry name" value="ACD_sHsps-like"/>
    <property type="match status" value="1"/>
</dbReference>
<comment type="caution">
    <text evidence="6">The sequence shown here is derived from an EMBL/GenBank/DDBJ whole genome shotgun (WGS) entry which is preliminary data.</text>
</comment>
<accession>A0A5N6LWL6</accession>
<dbReference type="OrthoDB" id="1431247at2759"/>
<dbReference type="PROSITE" id="PS01031">
    <property type="entry name" value="SHSP"/>
    <property type="match status" value="1"/>
</dbReference>
<protein>
    <recommendedName>
        <fullName evidence="5">SHSP domain-containing protein</fullName>
    </recommendedName>
</protein>
<keyword evidence="7" id="KW-1185">Reference proteome</keyword>
<evidence type="ECO:0000256" key="4">
    <source>
        <dbReference type="SAM" id="MobiDB-lite"/>
    </source>
</evidence>
<evidence type="ECO:0000259" key="5">
    <source>
        <dbReference type="PROSITE" id="PS01031"/>
    </source>
</evidence>
<dbReference type="InterPro" id="IPR002068">
    <property type="entry name" value="A-crystallin/Hsp20_dom"/>
</dbReference>
<name>A0A5N6LWL6_9ASTR</name>
<comment type="similarity">
    <text evidence="2 3">Belongs to the small heat shock protein (HSP20) family.</text>
</comment>
<dbReference type="InterPro" id="IPR008978">
    <property type="entry name" value="HSP20-like_chaperone"/>
</dbReference>
<dbReference type="Gene3D" id="2.60.40.790">
    <property type="match status" value="1"/>
</dbReference>
<dbReference type="InterPro" id="IPR031107">
    <property type="entry name" value="Small_HSP"/>
</dbReference>
<dbReference type="Pfam" id="PF00011">
    <property type="entry name" value="HSP20"/>
    <property type="match status" value="1"/>
</dbReference>
<dbReference type="SUPFAM" id="SSF49764">
    <property type="entry name" value="HSP20-like chaperones"/>
    <property type="match status" value="1"/>
</dbReference>
<organism evidence="6 7">
    <name type="scientific">Mikania micrantha</name>
    <name type="common">bitter vine</name>
    <dbReference type="NCBI Taxonomy" id="192012"/>
    <lineage>
        <taxon>Eukaryota</taxon>
        <taxon>Viridiplantae</taxon>
        <taxon>Streptophyta</taxon>
        <taxon>Embryophyta</taxon>
        <taxon>Tracheophyta</taxon>
        <taxon>Spermatophyta</taxon>
        <taxon>Magnoliopsida</taxon>
        <taxon>eudicotyledons</taxon>
        <taxon>Gunneridae</taxon>
        <taxon>Pentapetalae</taxon>
        <taxon>asterids</taxon>
        <taxon>campanulids</taxon>
        <taxon>Asterales</taxon>
        <taxon>Asteraceae</taxon>
        <taxon>Asteroideae</taxon>
        <taxon>Heliantheae alliance</taxon>
        <taxon>Eupatorieae</taxon>
        <taxon>Mikania</taxon>
    </lineage>
</organism>
<sequence length="244" mass="27796">MDSVPGRSPFGGTQSWSSLVFEEFEPPSAWTEDSTCHYLLVDLPGFKRQELKLQVDNRTHILVSGERQVRENKYKRFEKSYELPKDPDIEKITGKLDGEILYISVPKKVEEHKEIKNGSNLETASSSDEDDNDKKSETDESDDEQHHKEIKHDIVPAPAQALLSDENEYGKNSSAYESDYKDGENDLDRKKHRSGFDDNWGQDAELFLKLAMEKLRKNKGVVVTAIFAFSLGVLVTQKFQSNGH</sequence>
<feature type="domain" description="SHSP" evidence="5">
    <location>
        <begin position="19"/>
        <end position="124"/>
    </location>
</feature>
<reference evidence="6 7" key="1">
    <citation type="submission" date="2019-05" db="EMBL/GenBank/DDBJ databases">
        <title>Mikania micrantha, genome provides insights into the molecular mechanism of rapid growth.</title>
        <authorList>
            <person name="Liu B."/>
        </authorList>
    </citation>
    <scope>NUCLEOTIDE SEQUENCE [LARGE SCALE GENOMIC DNA]</scope>
    <source>
        <strain evidence="6">NLD-2019</strain>
        <tissue evidence="6">Leaf</tissue>
    </source>
</reference>
<dbReference type="AlphaFoldDB" id="A0A5N6LWL6"/>